<keyword evidence="5" id="KW-0446">Lipid-binding</keyword>
<dbReference type="Pfam" id="PF01490">
    <property type="entry name" value="Aa_trans"/>
    <property type="match status" value="1"/>
</dbReference>
<feature type="transmembrane region" description="Helical" evidence="8">
    <location>
        <begin position="170"/>
        <end position="191"/>
    </location>
</feature>
<accession>A0A0K3CF63</accession>
<name>A0A0K3CF63_RHOTO</name>
<feature type="region of interest" description="Disordered" evidence="7">
    <location>
        <begin position="1371"/>
        <end position="1473"/>
    </location>
</feature>
<dbReference type="InterPro" id="IPR016024">
    <property type="entry name" value="ARM-type_fold"/>
</dbReference>
<dbReference type="STRING" id="5286.A0A0K3CF63"/>
<dbReference type="PANTHER" id="PTHR23310:SF133">
    <property type="entry name" value="COA BINDING PROTEIN, PUTATIVE (AFU_ORTHOLOGUE AFUA_1G12300)-RELATED"/>
    <property type="match status" value="1"/>
</dbReference>
<feature type="region of interest" description="Disordered" evidence="7">
    <location>
        <begin position="646"/>
        <end position="675"/>
    </location>
</feature>
<dbReference type="SUPFAM" id="SSF47027">
    <property type="entry name" value="Acyl-CoA binding protein"/>
    <property type="match status" value="1"/>
</dbReference>
<dbReference type="FunFam" id="1.20.80.10:FF:000010">
    <property type="entry name" value="Acyl-CoA-binding domain-containing protein 5"/>
    <property type="match status" value="1"/>
</dbReference>
<comment type="subcellular location">
    <subcellularLocation>
        <location evidence="2">Membrane</location>
    </subcellularLocation>
</comment>
<evidence type="ECO:0000256" key="8">
    <source>
        <dbReference type="SAM" id="Phobius"/>
    </source>
</evidence>
<feature type="transmembrane region" description="Helical" evidence="8">
    <location>
        <begin position="139"/>
        <end position="158"/>
    </location>
</feature>
<dbReference type="PROSITE" id="PS50873">
    <property type="entry name" value="PEROXIDASE_4"/>
    <property type="match status" value="1"/>
</dbReference>
<feature type="transmembrane region" description="Helical" evidence="8">
    <location>
        <begin position="252"/>
        <end position="273"/>
    </location>
</feature>
<gene>
    <name evidence="11" type="primary">FGENESH: predicted gene_5.623</name>
    <name evidence="11" type="ORF">BN2166_0030780</name>
</gene>
<dbReference type="GO" id="GO:0020037">
    <property type="term" value="F:heme binding"/>
    <property type="evidence" value="ECO:0007669"/>
    <property type="project" value="InterPro"/>
</dbReference>
<dbReference type="Pfam" id="PF12333">
    <property type="entry name" value="Ipi1_N"/>
    <property type="match status" value="1"/>
</dbReference>
<dbReference type="PANTHER" id="PTHR23310">
    <property type="entry name" value="ACYL-COA-BINDING PROTEIN, ACBP"/>
    <property type="match status" value="1"/>
</dbReference>
<feature type="compositionally biased region" description="Basic and acidic residues" evidence="7">
    <location>
        <begin position="17"/>
        <end position="33"/>
    </location>
</feature>
<dbReference type="InterPro" id="IPR022408">
    <property type="entry name" value="Acyl-CoA-binding_prot_CS"/>
</dbReference>
<dbReference type="Gene3D" id="1.25.10.10">
    <property type="entry name" value="Leucine-rich Repeat Variant"/>
    <property type="match status" value="1"/>
</dbReference>
<feature type="compositionally biased region" description="Basic and acidic residues" evidence="7">
    <location>
        <begin position="1401"/>
        <end position="1412"/>
    </location>
</feature>
<evidence type="ECO:0000313" key="11">
    <source>
        <dbReference type="EMBL" id="CTR07217.1"/>
    </source>
</evidence>
<dbReference type="GO" id="GO:0006979">
    <property type="term" value="P:response to oxidative stress"/>
    <property type="evidence" value="ECO:0007669"/>
    <property type="project" value="InterPro"/>
</dbReference>
<evidence type="ECO:0000256" key="2">
    <source>
        <dbReference type="ARBA" id="ARBA00004370"/>
    </source>
</evidence>
<dbReference type="EMBL" id="CWKI01000005">
    <property type="protein sequence ID" value="CTR07217.1"/>
    <property type="molecule type" value="Genomic_DNA"/>
</dbReference>
<feature type="compositionally biased region" description="Low complexity" evidence="7">
    <location>
        <begin position="1"/>
        <end position="16"/>
    </location>
</feature>
<evidence type="ECO:0000259" key="10">
    <source>
        <dbReference type="PROSITE" id="PS51228"/>
    </source>
</evidence>
<feature type="transmembrane region" description="Helical" evidence="8">
    <location>
        <begin position="369"/>
        <end position="391"/>
    </location>
</feature>
<keyword evidence="3 8" id="KW-0812">Transmembrane</keyword>
<keyword evidence="12" id="KW-1185">Reference proteome</keyword>
<evidence type="ECO:0000256" key="4">
    <source>
        <dbReference type="ARBA" id="ARBA00022989"/>
    </source>
</evidence>
<dbReference type="PRINTS" id="PR00689">
    <property type="entry name" value="ACOABINDINGP"/>
</dbReference>
<dbReference type="InterPro" id="IPR002016">
    <property type="entry name" value="Haem_peroxidase"/>
</dbReference>
<feature type="compositionally biased region" description="Acidic residues" evidence="7">
    <location>
        <begin position="34"/>
        <end position="47"/>
    </location>
</feature>
<dbReference type="InterPro" id="IPR024679">
    <property type="entry name" value="Ipi1_N"/>
</dbReference>
<feature type="transmembrane region" description="Helical" evidence="8">
    <location>
        <begin position="203"/>
        <end position="224"/>
    </location>
</feature>
<dbReference type="GO" id="GO:0006631">
    <property type="term" value="P:fatty acid metabolic process"/>
    <property type="evidence" value="ECO:0007669"/>
    <property type="project" value="TreeGrafter"/>
</dbReference>
<sequence>MLSRLTTSRTSFSTSASDKHEDKEDDQRARVEAEPDLETVQEEEEVDGVFGTQGGKDTVNYRRVGWISTSVLLAKMQIGVGVLSIPSVFNVLGLVPGLLCLLVIAGMTTWSAFSIGWFKRNHPECYSIPDAVKLMAGKVVGEIFAVFFWIFIVFVAGLDFLTISTALNAISLHATCTAIFVAVAALTCIPLASIRRLDSLAPLTWIGVACLVVAVFVVMVAVAVGGRPALAPKDGPLAIEIHAFKKANFPDALNAISGLVTAYAGVPAYMSIASEMRDFADFEKSVVLCQSAVTAIYVVVGVVVYIYAGQYVASPALGTAGVLIKRIAYGIALPGLIVSAVLTLHLCAKFIFVRLLKGSYHLNHSTPKHWFVWLACTIGCGLFGYTVASAIPAFEGLLGLIGASFGTVMSFHSEALMWLYDTRSSSLSSSTPLRTRTRLGIALNVLVLILATFLLAGGTPKSGKHKKERAADFTKAKLKLGKGKQVANNATNTSFSAKSIALPNQSLSEAPKSAPTSRRNLTLSELLVQTRHYSVPVKREALVEIHQLLLSHPFLLQQHLLPLSNSLAHLVGDASGSVRAEVRKVLEHIAEVLPRTSFVSISNTLVLFTLSALSSLDDPVRIDALKVIDILLATIPDDLVRGIDPSRPLTSSSSSSTFAPDTSTSSSSSDSSTSGSRILESLLSLLKIRLSSSASSGTAIATDLSPEARLKVLGTLERVLRVVGQKERGTEAEEPWYLRGAFDSEQAYEDFLAGFEGTARRSRRVVRMREEMEGVQVEAFDAAFGVGGAALGLAECGLFTPPATPTASTSASASPQPTLLSFLHPTLLSSFLDSAPTAFTPTSVASTSTGPTHHLGTVSSVLSISRELFTRELASSSSSSAGPARKMLLALLTHASPYFPFGSSDALSAGASTGSKKQQQADEEHFREMNLAFAELSSLLVLTSAGAGRGTREKGKGKRGEKEREKEERVEEVVLERVQEWVVAALRGELTTPASPLGQPLTPSHFLSLTPTLWALLNQPSASRANEVWNAAVEYAVKSGVSAGEGERKGVAKRLAGEFVARGVLIHSSPSYTSPFSLPTTPAFPSSLSNPNAKNIKANAAARWVAGLPKWLWECGQQGEAREEDMEFILMVLLKLLQQGSSGPVPSAALLSLAPVLAPFFHLSHPTRGSFPGPITKLPATSEVRKKALEVVWWMERVASEEDATRKSLFAAVAATSSPRRRLSRSSTSLARVSLAWTAAAMTSISSYSTRSRAPPHPLATNPDWVHARFERAVDIIQSLPKSGPIQTSYEQKLTLYSVYKQATEGDVKSSRPGMLDILGRAKWDAWNKRKGMSQLEAERLYVEALLQILRSFSDRTQAVQLLRELEHFEMDTPGGAGAGAKARRREQVAPPLPGYGPPRTRADPVRRRQVPDDAYSTGSSYDSASEEEAYARRASEYHPAPASLSARPPPPPRHVASSIRSNAGSTPVPRSAVPSIAAGPSLAAGTPSLPLTASNLRAVSVPPPSLPPPSPAPVQAPPSVAQPPPGLDAALERIQVSLTALHERLSLLEEHAAPSPSPASPSSGSGPLGLLKETVNRLLVMVALRRNASLPPSSSPGLALRTRAASTPPSFFALLFRLLGAVASSARRAAGDLAVVFAVAVLIGRLRGVDLLELVVRRYLGAAGSGGSWICSSSGESQLST</sequence>
<dbReference type="InterPro" id="IPR000582">
    <property type="entry name" value="Acyl-CoA-binding_protein"/>
</dbReference>
<evidence type="ECO:0000256" key="1">
    <source>
        <dbReference type="ARBA" id="ARBA00002355"/>
    </source>
</evidence>
<keyword evidence="4 8" id="KW-1133">Transmembrane helix</keyword>
<evidence type="ECO:0000259" key="9">
    <source>
        <dbReference type="PROSITE" id="PS50873"/>
    </source>
</evidence>
<dbReference type="InterPro" id="IPR014352">
    <property type="entry name" value="FERM/acyl-CoA-bd_prot_sf"/>
</dbReference>
<dbReference type="InterPro" id="IPR035984">
    <property type="entry name" value="Acyl-CoA-binding_sf"/>
</dbReference>
<feature type="compositionally biased region" description="Pro residues" evidence="7">
    <location>
        <begin position="1502"/>
        <end position="1524"/>
    </location>
</feature>
<protein>
    <submittedName>
        <fullName evidence="11">FGENESH: predicted gene_5.623 protein</fullName>
    </submittedName>
</protein>
<feature type="compositionally biased region" description="Basic and acidic residues" evidence="7">
    <location>
        <begin position="950"/>
        <end position="966"/>
    </location>
</feature>
<dbReference type="Gene3D" id="1.20.80.10">
    <property type="match status" value="1"/>
</dbReference>
<dbReference type="InterPro" id="IPR013057">
    <property type="entry name" value="AA_transpt_TM"/>
</dbReference>
<organism evidence="11 12">
    <name type="scientific">Rhodotorula toruloides</name>
    <name type="common">Yeast</name>
    <name type="synonym">Rhodosporidium toruloides</name>
    <dbReference type="NCBI Taxonomy" id="5286"/>
    <lineage>
        <taxon>Eukaryota</taxon>
        <taxon>Fungi</taxon>
        <taxon>Dikarya</taxon>
        <taxon>Basidiomycota</taxon>
        <taxon>Pucciniomycotina</taxon>
        <taxon>Microbotryomycetes</taxon>
        <taxon>Sporidiobolales</taxon>
        <taxon>Sporidiobolaceae</taxon>
        <taxon>Rhodotorula</taxon>
    </lineage>
</organism>
<reference evidence="11 12" key="1">
    <citation type="submission" date="2015-07" db="EMBL/GenBank/DDBJ databases">
        <authorList>
            <person name="Cajimat M.N.B."/>
            <person name="Milazzo M.L."/>
            <person name="Fulhorst C.F."/>
        </authorList>
    </citation>
    <scope>NUCLEOTIDE SEQUENCE [LARGE SCALE GENOMIC DNA]</scope>
    <source>
        <strain evidence="11">Single colony</strain>
    </source>
</reference>
<dbReference type="PROSITE" id="PS51228">
    <property type="entry name" value="ACB_2"/>
    <property type="match status" value="1"/>
</dbReference>
<dbReference type="Proteomes" id="UP000199069">
    <property type="component" value="Unassembled WGS sequence"/>
</dbReference>
<feature type="transmembrane region" description="Helical" evidence="8">
    <location>
        <begin position="327"/>
        <end position="348"/>
    </location>
</feature>
<feature type="transmembrane region" description="Helical" evidence="8">
    <location>
        <begin position="441"/>
        <end position="459"/>
    </location>
</feature>
<evidence type="ECO:0000256" key="7">
    <source>
        <dbReference type="SAM" id="MobiDB-lite"/>
    </source>
</evidence>
<dbReference type="Pfam" id="PF00887">
    <property type="entry name" value="ACBP"/>
    <property type="match status" value="1"/>
</dbReference>
<feature type="transmembrane region" description="Helical" evidence="8">
    <location>
        <begin position="397"/>
        <end position="420"/>
    </location>
</feature>
<feature type="region of interest" description="Disordered" evidence="7">
    <location>
        <begin position="1501"/>
        <end position="1524"/>
    </location>
</feature>
<dbReference type="InterPro" id="IPR011989">
    <property type="entry name" value="ARM-like"/>
</dbReference>
<evidence type="ECO:0000256" key="5">
    <source>
        <dbReference type="ARBA" id="ARBA00023121"/>
    </source>
</evidence>
<evidence type="ECO:0000313" key="12">
    <source>
        <dbReference type="Proteomes" id="UP000199069"/>
    </source>
</evidence>
<evidence type="ECO:0000256" key="6">
    <source>
        <dbReference type="ARBA" id="ARBA00023136"/>
    </source>
</evidence>
<proteinExistence type="predicted"/>
<dbReference type="GO" id="GO:0016020">
    <property type="term" value="C:membrane"/>
    <property type="evidence" value="ECO:0007669"/>
    <property type="project" value="UniProtKB-SubCell"/>
</dbReference>
<dbReference type="GO" id="GO:0000062">
    <property type="term" value="F:fatty-acyl-CoA binding"/>
    <property type="evidence" value="ECO:0007669"/>
    <property type="project" value="InterPro"/>
</dbReference>
<feature type="domain" description="Plant heme peroxidase family profile" evidence="9">
    <location>
        <begin position="637"/>
        <end position="964"/>
    </location>
</feature>
<comment type="function">
    <text evidence="1">Component of the RIX1 complex required for processing of ITS2 sequences from 35S pre-rRNA.</text>
</comment>
<feature type="transmembrane region" description="Helical" evidence="8">
    <location>
        <begin position="64"/>
        <end position="85"/>
    </location>
</feature>
<feature type="region of interest" description="Disordered" evidence="7">
    <location>
        <begin position="1"/>
        <end position="51"/>
    </location>
</feature>
<feature type="transmembrane region" description="Helical" evidence="8">
    <location>
        <begin position="285"/>
        <end position="307"/>
    </location>
</feature>
<feature type="compositionally biased region" description="Low complexity" evidence="7">
    <location>
        <begin position="1438"/>
        <end position="1447"/>
    </location>
</feature>
<keyword evidence="6 8" id="KW-0472">Membrane</keyword>
<feature type="region of interest" description="Disordered" evidence="7">
    <location>
        <begin position="947"/>
        <end position="966"/>
    </location>
</feature>
<feature type="transmembrane region" description="Helical" evidence="8">
    <location>
        <begin position="91"/>
        <end position="118"/>
    </location>
</feature>
<dbReference type="GO" id="GO:0004601">
    <property type="term" value="F:peroxidase activity"/>
    <property type="evidence" value="ECO:0007669"/>
    <property type="project" value="InterPro"/>
</dbReference>
<dbReference type="PROSITE" id="PS00880">
    <property type="entry name" value="ACB_1"/>
    <property type="match status" value="1"/>
</dbReference>
<dbReference type="SUPFAM" id="SSF48371">
    <property type="entry name" value="ARM repeat"/>
    <property type="match status" value="1"/>
</dbReference>
<evidence type="ECO:0000256" key="3">
    <source>
        <dbReference type="ARBA" id="ARBA00022692"/>
    </source>
</evidence>
<feature type="domain" description="ACB" evidence="10">
    <location>
        <begin position="1266"/>
        <end position="1355"/>
    </location>
</feature>